<dbReference type="AlphaFoldDB" id="A0A9P1DK68"/>
<keyword evidence="3" id="KW-0378">Hydrolase</keyword>
<sequence length="674" mass="75543">MVSDVEGSLTLSIANLCGAMHYPCRHQVFSTVQTMGDDAFKVALNEDLYQCALPSDRRQELVMASFIVKGLRPQQYGQWGPWMGKAFASCPDLQGFQPKASTSYPTDDGTAVHFLVSGTGTAEKAGNIQQCLAQSIQASSGVGLLAPRISVFDFSVSQVESEPLFQIGMKNFMIILRFGAVLVAGLVVYGILAACAYFSGVKWLAPVLLCWPEVCDGRGCFVYRVLCCPFVLENMPEKWHEMAPRIWHAFHIYCFHCCHSYLSWLCMPACFKGMCWDDFEERPGAQVGIGSCIRSKDAEFPPNDNSLGKLKGDTAGGFVHSGGGTDWVKASEIAEKDNLWTDSEGQRGAQLFEGGIEAADLLQVKGELGTEWLTIVIDEKIPCHAGTTQPRFAQANSREIWVLLMEKAFAKMYGGYDKLEGLTCVTFMEPRWGYVLGAISDHRESGREFSADEWSLERVQASRFLHRIKRNGAFICCSTIVPPDRKGLINGHAYSVLDLQTVAPDVTSGEYFRMVEIRNPHGQGEWQGAWSDKSPLWQKHPRVKRKLLRGEEPKDDGSFWMQWEDFVVFWKDVQVVDCDTNIRTVAMPDYDEEMWCGPVISSLCGCFEYWCCCVGCKRLYLGRSGGKNLEEMRKDMDNTCGYDQRGFYCHLFERTAVADDTYLSSDEESGILRR</sequence>
<keyword evidence="7" id="KW-0812">Transmembrane</keyword>
<dbReference type="SUPFAM" id="SSF54001">
    <property type="entry name" value="Cysteine proteinases"/>
    <property type="match status" value="1"/>
</dbReference>
<evidence type="ECO:0000256" key="1">
    <source>
        <dbReference type="ARBA" id="ARBA00007623"/>
    </source>
</evidence>
<dbReference type="PANTHER" id="PTHR10183">
    <property type="entry name" value="CALPAIN"/>
    <property type="match status" value="1"/>
</dbReference>
<evidence type="ECO:0000259" key="8">
    <source>
        <dbReference type="PROSITE" id="PS50203"/>
    </source>
</evidence>
<dbReference type="InterPro" id="IPR001300">
    <property type="entry name" value="Peptidase_C2_calpain_cat"/>
</dbReference>
<evidence type="ECO:0000313" key="11">
    <source>
        <dbReference type="Proteomes" id="UP001152797"/>
    </source>
</evidence>
<dbReference type="PROSITE" id="PS50203">
    <property type="entry name" value="CALPAIN_CAT"/>
    <property type="match status" value="1"/>
</dbReference>
<dbReference type="EMBL" id="CAMXCT010004968">
    <property type="protein sequence ID" value="CAI4010907.1"/>
    <property type="molecule type" value="Genomic_DNA"/>
</dbReference>
<feature type="active site" evidence="5">
    <location>
        <position position="519"/>
    </location>
</feature>
<dbReference type="GO" id="GO:0004198">
    <property type="term" value="F:calcium-dependent cysteine-type endopeptidase activity"/>
    <property type="evidence" value="ECO:0007669"/>
    <property type="project" value="InterPro"/>
</dbReference>
<feature type="transmembrane region" description="Helical" evidence="7">
    <location>
        <begin position="174"/>
        <end position="199"/>
    </location>
</feature>
<evidence type="ECO:0000256" key="2">
    <source>
        <dbReference type="ARBA" id="ARBA00022670"/>
    </source>
</evidence>
<evidence type="ECO:0000256" key="5">
    <source>
        <dbReference type="PIRSR" id="PIRSR622684-1"/>
    </source>
</evidence>
<dbReference type="InterPro" id="IPR038765">
    <property type="entry name" value="Papain-like_cys_pep_sf"/>
</dbReference>
<dbReference type="EMBL" id="CAMXCT030004968">
    <property type="protein sequence ID" value="CAL4798219.1"/>
    <property type="molecule type" value="Genomic_DNA"/>
</dbReference>
<keyword evidence="4" id="KW-0788">Thiol protease</keyword>
<reference evidence="9" key="1">
    <citation type="submission" date="2022-10" db="EMBL/GenBank/DDBJ databases">
        <authorList>
            <person name="Chen Y."/>
            <person name="Dougan E. K."/>
            <person name="Chan C."/>
            <person name="Rhodes N."/>
            <person name="Thang M."/>
        </authorList>
    </citation>
    <scope>NUCLEOTIDE SEQUENCE</scope>
</reference>
<dbReference type="OrthoDB" id="432442at2759"/>
<gene>
    <name evidence="9" type="ORF">C1SCF055_LOCUS36127</name>
</gene>
<dbReference type="EMBL" id="CAMXCT020004968">
    <property type="protein sequence ID" value="CAL1164282.1"/>
    <property type="molecule type" value="Genomic_DNA"/>
</dbReference>
<evidence type="ECO:0000313" key="10">
    <source>
        <dbReference type="EMBL" id="CAL4798219.1"/>
    </source>
</evidence>
<dbReference type="PRINTS" id="PR00704">
    <property type="entry name" value="CALPAIN"/>
</dbReference>
<keyword evidence="2" id="KW-0645">Protease</keyword>
<comment type="similarity">
    <text evidence="1">Belongs to the peptidase C2 family.</text>
</comment>
<dbReference type="InterPro" id="IPR022684">
    <property type="entry name" value="Calpain_cysteine_protease"/>
</dbReference>
<dbReference type="SMART" id="SM00230">
    <property type="entry name" value="CysPc"/>
    <property type="match status" value="1"/>
</dbReference>
<proteinExistence type="inferred from homology"/>
<comment type="caution">
    <text evidence="6">Lacks conserved residue(s) required for the propagation of feature annotation.</text>
</comment>
<dbReference type="Gene3D" id="3.90.70.10">
    <property type="entry name" value="Cysteine proteinases"/>
    <property type="match status" value="1"/>
</dbReference>
<dbReference type="GO" id="GO:0006508">
    <property type="term" value="P:proteolysis"/>
    <property type="evidence" value="ECO:0007669"/>
    <property type="project" value="UniProtKB-KW"/>
</dbReference>
<feature type="domain" description="Calpain catalytic" evidence="8">
    <location>
        <begin position="350"/>
        <end position="579"/>
    </location>
</feature>
<keyword evidence="11" id="KW-1185">Reference proteome</keyword>
<evidence type="ECO:0000256" key="4">
    <source>
        <dbReference type="ARBA" id="ARBA00022807"/>
    </source>
</evidence>
<evidence type="ECO:0000256" key="6">
    <source>
        <dbReference type="PROSITE-ProRule" id="PRU00239"/>
    </source>
</evidence>
<dbReference type="PANTHER" id="PTHR10183:SF379">
    <property type="entry name" value="CALPAIN-5"/>
    <property type="match status" value="1"/>
</dbReference>
<evidence type="ECO:0000313" key="9">
    <source>
        <dbReference type="EMBL" id="CAI4010907.1"/>
    </source>
</evidence>
<evidence type="ECO:0000256" key="7">
    <source>
        <dbReference type="SAM" id="Phobius"/>
    </source>
</evidence>
<accession>A0A9P1DK68</accession>
<reference evidence="10 11" key="2">
    <citation type="submission" date="2024-05" db="EMBL/GenBank/DDBJ databases">
        <authorList>
            <person name="Chen Y."/>
            <person name="Shah S."/>
            <person name="Dougan E. K."/>
            <person name="Thang M."/>
            <person name="Chan C."/>
        </authorList>
    </citation>
    <scope>NUCLEOTIDE SEQUENCE [LARGE SCALE GENOMIC DNA]</scope>
</reference>
<dbReference type="Pfam" id="PF00648">
    <property type="entry name" value="Peptidase_C2"/>
    <property type="match status" value="1"/>
</dbReference>
<organism evidence="9">
    <name type="scientific">Cladocopium goreaui</name>
    <dbReference type="NCBI Taxonomy" id="2562237"/>
    <lineage>
        <taxon>Eukaryota</taxon>
        <taxon>Sar</taxon>
        <taxon>Alveolata</taxon>
        <taxon>Dinophyceae</taxon>
        <taxon>Suessiales</taxon>
        <taxon>Symbiodiniaceae</taxon>
        <taxon>Cladocopium</taxon>
    </lineage>
</organism>
<keyword evidence="7" id="KW-0472">Membrane</keyword>
<feature type="active site" evidence="5">
    <location>
        <position position="492"/>
    </location>
</feature>
<comment type="caution">
    <text evidence="9">The sequence shown here is derived from an EMBL/GenBank/DDBJ whole genome shotgun (WGS) entry which is preliminary data.</text>
</comment>
<evidence type="ECO:0000256" key="3">
    <source>
        <dbReference type="ARBA" id="ARBA00022801"/>
    </source>
</evidence>
<keyword evidence="7" id="KW-1133">Transmembrane helix</keyword>
<name>A0A9P1DK68_9DINO</name>
<dbReference type="Proteomes" id="UP001152797">
    <property type="component" value="Unassembled WGS sequence"/>
</dbReference>
<protein>
    <recommendedName>
        <fullName evidence="8">Calpain catalytic domain-containing protein</fullName>
    </recommendedName>
</protein>